<feature type="domain" description="NUMOD4" evidence="1">
    <location>
        <begin position="262"/>
        <end position="287"/>
    </location>
</feature>
<dbReference type="InterPro" id="IPR044925">
    <property type="entry name" value="His-Me_finger_sf"/>
</dbReference>
<keyword evidence="3" id="KW-1185">Reference proteome</keyword>
<gene>
    <name evidence="2" type="ORF">JI741_30420</name>
</gene>
<feature type="domain" description="NUMOD4" evidence="1">
    <location>
        <begin position="18"/>
        <end position="52"/>
    </location>
</feature>
<dbReference type="InterPro" id="IPR036388">
    <property type="entry name" value="WH-like_DNA-bd_sf"/>
</dbReference>
<evidence type="ECO:0000313" key="3">
    <source>
        <dbReference type="Proteomes" id="UP000613030"/>
    </source>
</evidence>
<evidence type="ECO:0000259" key="1">
    <source>
        <dbReference type="Pfam" id="PF07463"/>
    </source>
</evidence>
<dbReference type="Proteomes" id="UP000613030">
    <property type="component" value="Unassembled WGS sequence"/>
</dbReference>
<comment type="caution">
    <text evidence="2">The sequence shown here is derived from an EMBL/GenBank/DDBJ whole genome shotgun (WGS) entry which is preliminary data.</text>
</comment>
<sequence length="378" mass="43308">MKTIYSYQNHSLINLPGEKWKPIPEFESLYEISNYGRVKSLSREMMLNSPGGGSYMSKEKIRRAKVDVKINKTTKQNIYSLGMTLYRDAIAYHYSLPRLTYYVFKGKFNLDHSTELISFKDHDGRNTHISNLVKTTISQIKLASYKEKRAISHLSVLSKPVTQFDGQGKVIAHFPSMYEAGRLTGFNGRNIAEVVSGQGHMFKGYFWRAGIHHRNLSLTKIRRNTERGEINTALAKRLKIRYTDKSKIPAIVNLSLASMAGEKWKAAPGYQGLYLVSNYGRVKALGKITQGLQQKWMPEQIQKIIVDFRKDRKGKWVAGSTFASMAVEGRKKQVSIPRLVYFLFVKRYDIADTNLRVYYKDGNPPLTSIWRGVFLLLV</sequence>
<dbReference type="SUPFAM" id="SSF64496">
    <property type="entry name" value="DNA-binding domain of intron-encoded endonucleases"/>
    <property type="match status" value="1"/>
</dbReference>
<dbReference type="InterPro" id="IPR010902">
    <property type="entry name" value="NUMOD4"/>
</dbReference>
<protein>
    <recommendedName>
        <fullName evidence="1">NUMOD4 domain-containing protein</fullName>
    </recommendedName>
</protein>
<dbReference type="Gene3D" id="1.10.10.10">
    <property type="entry name" value="Winged helix-like DNA-binding domain superfamily/Winged helix DNA-binding domain"/>
    <property type="match status" value="1"/>
</dbReference>
<dbReference type="Pfam" id="PF07463">
    <property type="entry name" value="NUMOD4"/>
    <property type="match status" value="2"/>
</dbReference>
<accession>A0ABS1L1M5</accession>
<evidence type="ECO:0000313" key="2">
    <source>
        <dbReference type="EMBL" id="MBL0745586.1"/>
    </source>
</evidence>
<proteinExistence type="predicted"/>
<dbReference type="Gene3D" id="3.90.75.20">
    <property type="match status" value="2"/>
</dbReference>
<name>A0ABS1L1M5_9BACT</name>
<reference evidence="2 3" key="1">
    <citation type="submission" date="2021-01" db="EMBL/GenBank/DDBJ databases">
        <title>Chryseolinea sp. Jin1 Genome sequencing and assembly.</title>
        <authorList>
            <person name="Kim I."/>
        </authorList>
    </citation>
    <scope>NUCLEOTIDE SEQUENCE [LARGE SCALE GENOMIC DNA]</scope>
    <source>
        <strain evidence="2 3">Jin1</strain>
    </source>
</reference>
<dbReference type="SUPFAM" id="SSF54060">
    <property type="entry name" value="His-Me finger endonucleases"/>
    <property type="match status" value="2"/>
</dbReference>
<organism evidence="2 3">
    <name type="scientific">Chryseolinea lacunae</name>
    <dbReference type="NCBI Taxonomy" id="2801331"/>
    <lineage>
        <taxon>Bacteria</taxon>
        <taxon>Pseudomonadati</taxon>
        <taxon>Bacteroidota</taxon>
        <taxon>Cytophagia</taxon>
        <taxon>Cytophagales</taxon>
        <taxon>Fulvivirgaceae</taxon>
        <taxon>Chryseolinea</taxon>
    </lineage>
</organism>
<dbReference type="EMBL" id="JAERRB010000017">
    <property type="protein sequence ID" value="MBL0745586.1"/>
    <property type="molecule type" value="Genomic_DNA"/>
</dbReference>
<dbReference type="RefSeq" id="WP_202016086.1">
    <property type="nucleotide sequence ID" value="NZ_JAERRB010000017.1"/>
</dbReference>